<dbReference type="EMBL" id="MN739548">
    <property type="protein sequence ID" value="QHT12583.1"/>
    <property type="molecule type" value="Genomic_DNA"/>
</dbReference>
<dbReference type="PANTHER" id="PTHR48100">
    <property type="entry name" value="BROAD-SPECIFICITY PHOSPHATASE YOR283W-RELATED"/>
    <property type="match status" value="1"/>
</dbReference>
<accession>A0A6C0D828</accession>
<dbReference type="GO" id="GO:0016791">
    <property type="term" value="F:phosphatase activity"/>
    <property type="evidence" value="ECO:0007669"/>
    <property type="project" value="TreeGrafter"/>
</dbReference>
<reference evidence="2" key="1">
    <citation type="journal article" date="2020" name="Nature">
        <title>Giant virus diversity and host interactions through global metagenomics.</title>
        <authorList>
            <person name="Schulz F."/>
            <person name="Roux S."/>
            <person name="Paez-Espino D."/>
            <person name="Jungbluth S."/>
            <person name="Walsh D.A."/>
            <person name="Denef V.J."/>
            <person name="McMahon K.D."/>
            <person name="Konstantinidis K.T."/>
            <person name="Eloe-Fadrosh E.A."/>
            <person name="Kyrpides N.C."/>
            <person name="Woyke T."/>
        </authorList>
    </citation>
    <scope>NUCLEOTIDE SEQUENCE</scope>
    <source>
        <strain evidence="2">GVMAG-M-3300023174-130</strain>
    </source>
</reference>
<dbReference type="InterPro" id="IPR029033">
    <property type="entry name" value="His_PPase_superfam"/>
</dbReference>
<proteinExistence type="predicted"/>
<evidence type="ECO:0000256" key="1">
    <source>
        <dbReference type="SAM" id="MobiDB-lite"/>
    </source>
</evidence>
<dbReference type="Pfam" id="PF00300">
    <property type="entry name" value="His_Phos_1"/>
    <property type="match status" value="1"/>
</dbReference>
<dbReference type="Gene3D" id="3.40.50.1240">
    <property type="entry name" value="Phosphoglycerate mutase-like"/>
    <property type="match status" value="1"/>
</dbReference>
<name>A0A6C0D828_9ZZZZ</name>
<organism evidence="2">
    <name type="scientific">viral metagenome</name>
    <dbReference type="NCBI Taxonomy" id="1070528"/>
    <lineage>
        <taxon>unclassified sequences</taxon>
        <taxon>metagenomes</taxon>
        <taxon>organismal metagenomes</taxon>
    </lineage>
</organism>
<evidence type="ECO:0000313" key="2">
    <source>
        <dbReference type="EMBL" id="QHT12583.1"/>
    </source>
</evidence>
<dbReference type="CDD" id="cd07040">
    <property type="entry name" value="HP"/>
    <property type="match status" value="1"/>
</dbReference>
<dbReference type="SUPFAM" id="SSF53254">
    <property type="entry name" value="Phosphoglycerate mutase-like"/>
    <property type="match status" value="3"/>
</dbReference>
<dbReference type="InterPro" id="IPR013078">
    <property type="entry name" value="His_Pase_superF_clade-1"/>
</dbReference>
<feature type="region of interest" description="Disordered" evidence="1">
    <location>
        <begin position="397"/>
        <end position="438"/>
    </location>
</feature>
<protein>
    <submittedName>
        <fullName evidence="2">Uncharacterized protein</fullName>
    </submittedName>
</protein>
<feature type="compositionally biased region" description="Basic residues" evidence="1">
    <location>
        <begin position="404"/>
        <end position="438"/>
    </location>
</feature>
<dbReference type="AlphaFoldDB" id="A0A6C0D828"/>
<sequence>MTKYVSLIVSHNNRIQCLLDKLVKNNNQVKIRFQNCAILRLSINKNNWKIELVYSGELSNSEQTKVSQTNPYYTTFDAYNKTPNKAGYKVFDNYDFPIFDYRGANDLFYDNLNLKINDIGEDEYVFYIVRHGQSEHNKSYNLGFTKISSTFGLKKDTHVTSSGENQAFKAGKELFGILKERFKEDINVWFASDLFRTRQTITEIIAGINNASGFKYMPNLSQIVILPCSSEINTSGNGNGDCDSASASSMSLSKISRENYPECTKSDIVDNEQNRNSLKGCFKIESIPLFWDFYLLFYGNDIRGQNDTIYGTLTSRRYQQNQLKQLCRNTNMISMAIFYIKYYKLYEYYNTDAEGKNAFNQSLKNHIEIYIKERNEKKPLVYDESLNSTWSENLGYGGKSISKFNRKSKNRKSKNRKSKNRKSNRKPKNRKYKKTRKN</sequence>
<dbReference type="InterPro" id="IPR050275">
    <property type="entry name" value="PGM_Phosphatase"/>
</dbReference>